<gene>
    <name evidence="6" type="ORF">BIV57_13940</name>
</gene>
<dbReference type="InterPro" id="IPR036390">
    <property type="entry name" value="WH_DNA-bd_sf"/>
</dbReference>
<reference evidence="6 7" key="1">
    <citation type="submission" date="2016-10" db="EMBL/GenBank/DDBJ databases">
        <title>Genome sequence of Streptomyces gilvigriseus MUSC 26.</title>
        <authorList>
            <person name="Lee L.-H."/>
            <person name="Ser H.-L."/>
        </authorList>
    </citation>
    <scope>NUCLEOTIDE SEQUENCE [LARGE SCALE GENOMIC DNA]</scope>
    <source>
        <strain evidence="6 7">MUSC 26</strain>
    </source>
</reference>
<keyword evidence="3" id="KW-0238">DNA-binding</keyword>
<keyword evidence="4" id="KW-0804">Transcription</keyword>
<dbReference type="InterPro" id="IPR036388">
    <property type="entry name" value="WH-like_DNA-bd_sf"/>
</dbReference>
<protein>
    <submittedName>
        <fullName evidence="6">LysR family transcriptional regulator</fullName>
    </submittedName>
</protein>
<dbReference type="Gene3D" id="1.10.10.10">
    <property type="entry name" value="Winged helix-like DNA-binding domain superfamily/Winged helix DNA-binding domain"/>
    <property type="match status" value="1"/>
</dbReference>
<keyword evidence="7" id="KW-1185">Reference proteome</keyword>
<dbReference type="GO" id="GO:0003700">
    <property type="term" value="F:DNA-binding transcription factor activity"/>
    <property type="evidence" value="ECO:0007669"/>
    <property type="project" value="InterPro"/>
</dbReference>
<proteinExistence type="inferred from homology"/>
<dbReference type="SUPFAM" id="SSF46785">
    <property type="entry name" value="Winged helix' DNA-binding domain"/>
    <property type="match status" value="1"/>
</dbReference>
<accession>A0A1J7BDY5</accession>
<dbReference type="Gene3D" id="3.40.190.10">
    <property type="entry name" value="Periplasmic binding protein-like II"/>
    <property type="match status" value="2"/>
</dbReference>
<organism evidence="6 7">
    <name type="scientific">Mangrovactinospora gilvigrisea</name>
    <dbReference type="NCBI Taxonomy" id="1428644"/>
    <lineage>
        <taxon>Bacteria</taxon>
        <taxon>Bacillati</taxon>
        <taxon>Actinomycetota</taxon>
        <taxon>Actinomycetes</taxon>
        <taxon>Kitasatosporales</taxon>
        <taxon>Streptomycetaceae</taxon>
        <taxon>Mangrovactinospora</taxon>
    </lineage>
</organism>
<feature type="domain" description="HTH lysR-type" evidence="5">
    <location>
        <begin position="1"/>
        <end position="58"/>
    </location>
</feature>
<dbReference type="OrthoDB" id="3181812at2"/>
<dbReference type="GO" id="GO:0003677">
    <property type="term" value="F:DNA binding"/>
    <property type="evidence" value="ECO:0007669"/>
    <property type="project" value="UniProtKB-KW"/>
</dbReference>
<comment type="caution">
    <text evidence="6">The sequence shown here is derived from an EMBL/GenBank/DDBJ whole genome shotgun (WGS) entry which is preliminary data.</text>
</comment>
<dbReference type="CDD" id="cd08414">
    <property type="entry name" value="PBP2_LTTR_aromatics_like"/>
    <property type="match status" value="1"/>
</dbReference>
<dbReference type="Proteomes" id="UP000243342">
    <property type="component" value="Unassembled WGS sequence"/>
</dbReference>
<evidence type="ECO:0000256" key="1">
    <source>
        <dbReference type="ARBA" id="ARBA00009437"/>
    </source>
</evidence>
<dbReference type="InterPro" id="IPR005119">
    <property type="entry name" value="LysR_subst-bd"/>
</dbReference>
<evidence type="ECO:0000313" key="6">
    <source>
        <dbReference type="EMBL" id="OIV36883.1"/>
    </source>
</evidence>
<sequence length="301" mass="32132">MELRQLRYFVTVAEELHFGRAAERLMIVQSAVSQQVRRLERELRFDLFDRSPRHVRLTSAGEAFLPAARAVLDAERAAMEVAAGFARSGAEGGRPLRVGTSTGMGERLDELLDVLERNDPAVQLELVAVPTAERLARVASGELDAAFARGVEEGDAPEGVRLLPVWRDELVVAFSGRHPLADAEAVALRELADQPLYLTARRENPPLVDLVVEACRDAGFEPVPGPARTALQDTLAAFGAGRAGWTVLYAAHASQLPGGRVAFRPVAGEGLGLPAVLAIRGGGSRERVAPLVAACRAVGAA</sequence>
<evidence type="ECO:0000259" key="5">
    <source>
        <dbReference type="PROSITE" id="PS50931"/>
    </source>
</evidence>
<evidence type="ECO:0000256" key="2">
    <source>
        <dbReference type="ARBA" id="ARBA00023015"/>
    </source>
</evidence>
<dbReference type="PROSITE" id="PS50931">
    <property type="entry name" value="HTH_LYSR"/>
    <property type="match status" value="1"/>
</dbReference>
<dbReference type="Pfam" id="PF03466">
    <property type="entry name" value="LysR_substrate"/>
    <property type="match status" value="1"/>
</dbReference>
<comment type="similarity">
    <text evidence="1">Belongs to the LysR transcriptional regulatory family.</text>
</comment>
<keyword evidence="2" id="KW-0805">Transcription regulation</keyword>
<dbReference type="PANTHER" id="PTHR30346">
    <property type="entry name" value="TRANSCRIPTIONAL DUAL REGULATOR HCAR-RELATED"/>
    <property type="match status" value="1"/>
</dbReference>
<evidence type="ECO:0000256" key="3">
    <source>
        <dbReference type="ARBA" id="ARBA00023125"/>
    </source>
</evidence>
<dbReference type="EMBL" id="MLCF01000071">
    <property type="protein sequence ID" value="OIV36883.1"/>
    <property type="molecule type" value="Genomic_DNA"/>
</dbReference>
<dbReference type="PRINTS" id="PR00039">
    <property type="entry name" value="HTHLYSR"/>
</dbReference>
<dbReference type="SUPFAM" id="SSF53850">
    <property type="entry name" value="Periplasmic binding protein-like II"/>
    <property type="match status" value="1"/>
</dbReference>
<dbReference type="FunFam" id="1.10.10.10:FF:000001">
    <property type="entry name" value="LysR family transcriptional regulator"/>
    <property type="match status" value="1"/>
</dbReference>
<dbReference type="GO" id="GO:0032993">
    <property type="term" value="C:protein-DNA complex"/>
    <property type="evidence" value="ECO:0007669"/>
    <property type="project" value="TreeGrafter"/>
</dbReference>
<dbReference type="STRING" id="1428644.BIV57_13940"/>
<evidence type="ECO:0000256" key="4">
    <source>
        <dbReference type="ARBA" id="ARBA00023163"/>
    </source>
</evidence>
<dbReference type="PANTHER" id="PTHR30346:SF0">
    <property type="entry name" value="HCA OPERON TRANSCRIPTIONAL ACTIVATOR HCAR"/>
    <property type="match status" value="1"/>
</dbReference>
<name>A0A1J7BDY5_9ACTN</name>
<dbReference type="Pfam" id="PF00126">
    <property type="entry name" value="HTH_1"/>
    <property type="match status" value="1"/>
</dbReference>
<dbReference type="InterPro" id="IPR000847">
    <property type="entry name" value="LysR_HTH_N"/>
</dbReference>
<dbReference type="RefSeq" id="WP_071657187.1">
    <property type="nucleotide sequence ID" value="NZ_MLCF01000071.1"/>
</dbReference>
<dbReference type="AlphaFoldDB" id="A0A1J7BDY5"/>
<evidence type="ECO:0000313" key="7">
    <source>
        <dbReference type="Proteomes" id="UP000243342"/>
    </source>
</evidence>